<dbReference type="NCBIfam" id="TIGR02531">
    <property type="entry name" value="yecD_yerC"/>
    <property type="match status" value="1"/>
</dbReference>
<dbReference type="GeneID" id="58264040"/>
<evidence type="ECO:0000313" key="1">
    <source>
        <dbReference type="EMBL" id="MBS7824593.1"/>
    </source>
</evidence>
<dbReference type="GO" id="GO:0003700">
    <property type="term" value="F:DNA-binding transcription factor activity"/>
    <property type="evidence" value="ECO:0007669"/>
    <property type="project" value="InterPro"/>
</dbReference>
<organism evidence="1 2">
    <name type="scientific">Wohlfahrtiimonas chitiniclastica</name>
    <dbReference type="NCBI Taxonomy" id="400946"/>
    <lineage>
        <taxon>Bacteria</taxon>
        <taxon>Pseudomonadati</taxon>
        <taxon>Pseudomonadota</taxon>
        <taxon>Gammaproteobacteria</taxon>
        <taxon>Cardiobacteriales</taxon>
        <taxon>Ignatzschineriaceae</taxon>
        <taxon>Wohlfahrtiimonas</taxon>
    </lineage>
</organism>
<reference evidence="1" key="1">
    <citation type="submission" date="2021-03" db="EMBL/GenBank/DDBJ databases">
        <title>Identification and antibiotic profiling of Wohlfahrtiimonas chitiniclastica, an underestimated human pathogen.</title>
        <authorList>
            <person name="Kopf A."/>
            <person name="Bunk B."/>
            <person name="Coldewey S."/>
            <person name="Gunzer F."/>
            <person name="Riedel T."/>
            <person name="Schroettner P."/>
        </authorList>
    </citation>
    <scope>NUCLEOTIDE SEQUENCE</scope>
    <source>
        <strain evidence="1">DSM 100917</strain>
    </source>
</reference>
<proteinExistence type="predicted"/>
<dbReference type="GO" id="GO:0043565">
    <property type="term" value="F:sequence-specific DNA binding"/>
    <property type="evidence" value="ECO:0007669"/>
    <property type="project" value="InterPro"/>
</dbReference>
<gene>
    <name evidence="1" type="ORF">J7561_05170</name>
</gene>
<comment type="caution">
    <text evidence="1">The sequence shown here is derived from an EMBL/GenBank/DDBJ whole genome shotgun (WGS) entry which is preliminary data.</text>
</comment>
<name>A0A165H1L0_9GAMM</name>
<sequence length="94" mass="10723">MKNEDYKALCDALLTIEDAESMNAFLRDLCTPNEYAAFVERWRVCRLLAKEQYSYREIHALTGASLTTIGRVARFLKDENNNGYTAVLAKIDQA</sequence>
<dbReference type="AlphaFoldDB" id="A0A165H1L0"/>
<protein>
    <submittedName>
        <fullName evidence="1">Transcriptional regulator</fullName>
    </submittedName>
</protein>
<dbReference type="InterPro" id="IPR038116">
    <property type="entry name" value="TrpR-like_sf"/>
</dbReference>
<dbReference type="EMBL" id="JAGIBU010000003">
    <property type="protein sequence ID" value="MBS7824593.1"/>
    <property type="molecule type" value="Genomic_DNA"/>
</dbReference>
<dbReference type="PANTHER" id="PTHR40080:SF1">
    <property type="entry name" value="TRPR-LIKE PROTEIN YERC_YECD"/>
    <property type="match status" value="1"/>
</dbReference>
<dbReference type="Pfam" id="PF01371">
    <property type="entry name" value="Trp_repressor"/>
    <property type="match status" value="1"/>
</dbReference>
<dbReference type="PANTHER" id="PTHR40080">
    <property type="entry name" value="LMO1763 PROTEIN"/>
    <property type="match status" value="1"/>
</dbReference>
<dbReference type="PIRSF" id="PIRSF012508">
    <property type="entry name" value="YerC"/>
    <property type="match status" value="1"/>
</dbReference>
<dbReference type="InterPro" id="IPR000831">
    <property type="entry name" value="Trp_repress"/>
</dbReference>
<dbReference type="InterPro" id="IPR013368">
    <property type="entry name" value="YecD_YerC"/>
</dbReference>
<accession>A0A165H1L0</accession>
<dbReference type="Proteomes" id="UP000680020">
    <property type="component" value="Unassembled WGS sequence"/>
</dbReference>
<dbReference type="Gene3D" id="1.10.1270.10">
    <property type="entry name" value="TrpR-like"/>
    <property type="match status" value="1"/>
</dbReference>
<evidence type="ECO:0000313" key="2">
    <source>
        <dbReference type="Proteomes" id="UP000680020"/>
    </source>
</evidence>
<dbReference type="InterPro" id="IPR010921">
    <property type="entry name" value="Trp_repressor/repl_initiator"/>
</dbReference>
<dbReference type="RefSeq" id="WP_008315749.1">
    <property type="nucleotide sequence ID" value="NZ_CP115969.1"/>
</dbReference>
<dbReference type="SUPFAM" id="SSF48295">
    <property type="entry name" value="TrpR-like"/>
    <property type="match status" value="1"/>
</dbReference>